<reference evidence="1" key="1">
    <citation type="submission" date="2015-07" db="EMBL/GenBank/DDBJ databases">
        <title>Adaptation to a free-living lifestyle via gene acquisitions in the diplomonad Trepomonas sp. PC1.</title>
        <authorList>
            <person name="Xu F."/>
            <person name="Jerlstrom-Hultqvist J."/>
            <person name="Kolisko M."/>
            <person name="Simpson A.G.B."/>
            <person name="Roger A.J."/>
            <person name="Svard S.G."/>
            <person name="Andersson J.O."/>
        </authorList>
    </citation>
    <scope>NUCLEOTIDE SEQUENCE</scope>
    <source>
        <strain evidence="1">PC1</strain>
    </source>
</reference>
<sequence>IKFREYMNQFQSTKQISTAQLANSPAFNKFQKFILENTIPQEDYNIKKRQFLLHTMRDQSKFVQYTNLGQLQQKQDQLQQEITERCRQPPPQLYPLQKQLAENVFYENMQQLVSENSDQVASQVKSLQIQTQQIQQVRPLKFSFKPLKLNDLQLSELEIPSLDPVYRKVAQLVTSIQNLRSDAFFFAKHKLVDFQKEPLQSQEDFLIQKTTFKSSNFIDLVSFTLQDLQNVPVNQQLAFIDFHQERIQKMNQFVTFQLKQISMNNQKIENFQTNVKQKTVQLKNIQKTIITQQKEFDEKLRLVQTMIICFKNNEIFQEFAIQFQKSNFELGELVKKLQLVKQKEIDYKAIQQKEVQYSDVNTQEYLEICRQYFMNNKQWERLLGEIEFGIENCAEIMRLIIEKVHETNRVKLVQTVDQESKKELIEQIGDKIKIDVQKYLKVEEFNPGKVKQVEKLQDTLTKNSTQGK</sequence>
<accession>A0A146K1S3</accession>
<organism evidence="1">
    <name type="scientific">Trepomonas sp. PC1</name>
    <dbReference type="NCBI Taxonomy" id="1076344"/>
    <lineage>
        <taxon>Eukaryota</taxon>
        <taxon>Metamonada</taxon>
        <taxon>Diplomonadida</taxon>
        <taxon>Hexamitidae</taxon>
        <taxon>Hexamitinae</taxon>
        <taxon>Trepomonas</taxon>
    </lineage>
</organism>
<evidence type="ECO:0000313" key="1">
    <source>
        <dbReference type="EMBL" id="JAP89656.1"/>
    </source>
</evidence>
<feature type="non-terminal residue" evidence="1">
    <location>
        <position position="1"/>
    </location>
</feature>
<gene>
    <name evidence="1" type="ORF">TPC1_30849</name>
</gene>
<dbReference type="AlphaFoldDB" id="A0A146K1S3"/>
<protein>
    <submittedName>
        <fullName evidence="1">Uncharacterized protein</fullName>
    </submittedName>
</protein>
<name>A0A146K1S3_9EUKA</name>
<proteinExistence type="predicted"/>
<dbReference type="EMBL" id="GDID01006950">
    <property type="protein sequence ID" value="JAP89656.1"/>
    <property type="molecule type" value="Transcribed_RNA"/>
</dbReference>
<feature type="non-terminal residue" evidence="1">
    <location>
        <position position="468"/>
    </location>
</feature>